<accession>V4RBL3</accession>
<dbReference type="AlphaFoldDB" id="V4RBL3"/>
<dbReference type="Proteomes" id="UP000017819">
    <property type="component" value="Unassembled WGS sequence"/>
</dbReference>
<keyword evidence="2" id="KW-1185">Reference proteome</keyword>
<evidence type="ECO:0000313" key="2">
    <source>
        <dbReference type="Proteomes" id="UP000017819"/>
    </source>
</evidence>
<evidence type="ECO:0008006" key="3">
    <source>
        <dbReference type="Google" id="ProtNLM"/>
    </source>
</evidence>
<dbReference type="Pfam" id="PF09550">
    <property type="entry name" value="Phage_TAC_6"/>
    <property type="match status" value="1"/>
</dbReference>
<sequence>MRGDVERLAGLAVAALRLPAREVWAMTPREVAMALRALRPQEAGPPGRSELQALMARFPDGGEA</sequence>
<proteinExistence type="predicted"/>
<evidence type="ECO:0000313" key="1">
    <source>
        <dbReference type="EMBL" id="ESR22799.1"/>
    </source>
</evidence>
<name>V4RBL3_9HYPH</name>
<dbReference type="EMBL" id="AWXZ01000040">
    <property type="protein sequence ID" value="ESR22799.1"/>
    <property type="molecule type" value="Genomic_DNA"/>
</dbReference>
<gene>
    <name evidence="1" type="ORF">N177_3936</name>
</gene>
<dbReference type="OrthoDB" id="7582980at2"/>
<reference evidence="1 2" key="1">
    <citation type="journal article" date="2014" name="Genome Announc.">
        <title>Draft Genome Sequence of Lutibaculum baratangense Strain AMV1T, Isolated from a Mud Volcano in Andamans, India.</title>
        <authorList>
            <person name="Singh A."/>
            <person name="Sreenivas A."/>
            <person name="Sathyanarayana Reddy G."/>
            <person name="Pinnaka A.K."/>
            <person name="Shivaji S."/>
        </authorList>
    </citation>
    <scope>NUCLEOTIDE SEQUENCE [LARGE SCALE GENOMIC DNA]</scope>
    <source>
        <strain evidence="1 2">AMV1</strain>
    </source>
</reference>
<organism evidence="1 2">
    <name type="scientific">Lutibaculum baratangense AMV1</name>
    <dbReference type="NCBI Taxonomy" id="631454"/>
    <lineage>
        <taxon>Bacteria</taxon>
        <taxon>Pseudomonadati</taxon>
        <taxon>Pseudomonadota</taxon>
        <taxon>Alphaproteobacteria</taxon>
        <taxon>Hyphomicrobiales</taxon>
        <taxon>Tepidamorphaceae</taxon>
        <taxon>Lutibaculum</taxon>
    </lineage>
</organism>
<dbReference type="InterPro" id="IPR019056">
    <property type="entry name" value="Phage_TAC_6"/>
</dbReference>
<dbReference type="RefSeq" id="WP_023434045.1">
    <property type="nucleotide sequence ID" value="NZ_AWXZ01000040.1"/>
</dbReference>
<dbReference type="STRING" id="631454.N177_3936"/>
<protein>
    <recommendedName>
        <fullName evidence="3">Phage tail assembly chaperone</fullName>
    </recommendedName>
</protein>
<comment type="caution">
    <text evidence="1">The sequence shown here is derived from an EMBL/GenBank/DDBJ whole genome shotgun (WGS) entry which is preliminary data.</text>
</comment>